<dbReference type="GO" id="GO:0051087">
    <property type="term" value="F:protein-folding chaperone binding"/>
    <property type="evidence" value="ECO:0007669"/>
    <property type="project" value="InterPro"/>
</dbReference>
<comment type="subunit">
    <text evidence="3 10">Homodimer.</text>
</comment>
<evidence type="ECO:0000256" key="2">
    <source>
        <dbReference type="ARBA" id="ARBA00009054"/>
    </source>
</evidence>
<evidence type="ECO:0000313" key="14">
    <source>
        <dbReference type="EMBL" id="TYS44329.1"/>
    </source>
</evidence>
<evidence type="ECO:0000256" key="11">
    <source>
        <dbReference type="RuleBase" id="RU000639"/>
    </source>
</evidence>
<evidence type="ECO:0000256" key="13">
    <source>
        <dbReference type="SAM" id="MobiDB-lite"/>
    </source>
</evidence>
<evidence type="ECO:0000256" key="10">
    <source>
        <dbReference type="HAMAP-Rule" id="MF_01151"/>
    </source>
</evidence>
<name>A0A5D4R0V6_9BACI</name>
<dbReference type="SUPFAM" id="SSF58014">
    <property type="entry name" value="Coiled-coil domain of nucleotide exchange factor GrpE"/>
    <property type="match status" value="1"/>
</dbReference>
<dbReference type="NCBIfam" id="NF010738">
    <property type="entry name" value="PRK14140.1"/>
    <property type="match status" value="1"/>
</dbReference>
<dbReference type="Gene3D" id="2.30.22.10">
    <property type="entry name" value="Head domain of nucleotide exchange factor GrpE"/>
    <property type="match status" value="1"/>
</dbReference>
<dbReference type="PANTHER" id="PTHR21237">
    <property type="entry name" value="GRPE PROTEIN"/>
    <property type="match status" value="1"/>
</dbReference>
<comment type="similarity">
    <text evidence="2 10 12">Belongs to the GrpE family.</text>
</comment>
<dbReference type="GO" id="GO:0042803">
    <property type="term" value="F:protein homodimerization activity"/>
    <property type="evidence" value="ECO:0007669"/>
    <property type="project" value="InterPro"/>
</dbReference>
<evidence type="ECO:0000256" key="12">
    <source>
        <dbReference type="RuleBase" id="RU004478"/>
    </source>
</evidence>
<evidence type="ECO:0000256" key="9">
    <source>
        <dbReference type="ARBA" id="ARBA00076414"/>
    </source>
</evidence>
<evidence type="ECO:0000256" key="1">
    <source>
        <dbReference type="ARBA" id="ARBA00004496"/>
    </source>
</evidence>
<dbReference type="CDD" id="cd00446">
    <property type="entry name" value="GrpE"/>
    <property type="match status" value="1"/>
</dbReference>
<dbReference type="Pfam" id="PF01025">
    <property type="entry name" value="GrpE"/>
    <property type="match status" value="1"/>
</dbReference>
<evidence type="ECO:0000256" key="4">
    <source>
        <dbReference type="ARBA" id="ARBA00022490"/>
    </source>
</evidence>
<comment type="caution">
    <text evidence="14">The sequence shown here is derived from an EMBL/GenBank/DDBJ whole genome shotgun (WGS) entry which is preliminary data.</text>
</comment>
<feature type="compositionally biased region" description="Basic and acidic residues" evidence="13">
    <location>
        <begin position="1"/>
        <end position="10"/>
    </location>
</feature>
<dbReference type="EMBL" id="VTER01000012">
    <property type="protein sequence ID" value="TYS44329.1"/>
    <property type="molecule type" value="Genomic_DNA"/>
</dbReference>
<proteinExistence type="inferred from homology"/>
<dbReference type="GO" id="GO:0000774">
    <property type="term" value="F:adenyl-nucleotide exchange factor activity"/>
    <property type="evidence" value="ECO:0007669"/>
    <property type="project" value="InterPro"/>
</dbReference>
<comment type="subcellular location">
    <subcellularLocation>
        <location evidence="1 10">Cytoplasm</location>
    </subcellularLocation>
</comment>
<keyword evidence="4 10" id="KW-0963">Cytoplasm</keyword>
<dbReference type="PANTHER" id="PTHR21237:SF23">
    <property type="entry name" value="GRPE PROTEIN HOMOLOG, MITOCHONDRIAL"/>
    <property type="match status" value="1"/>
</dbReference>
<protein>
    <recommendedName>
        <fullName evidence="8 10">Protein GrpE</fullName>
    </recommendedName>
    <alternativeName>
        <fullName evidence="9 10">HSP-70 cofactor</fullName>
    </alternativeName>
</protein>
<comment type="function">
    <text evidence="7 10 11">Participates actively in the response to hyperosmotic and heat shock by preventing the aggregation of stress-denatured proteins, in association with DnaK and GrpE. It is the nucleotide exchange factor for DnaK and may function as a thermosensor. Unfolded proteins bind initially to DnaJ; upon interaction with the DnaJ-bound protein, DnaK hydrolyzes its bound ATP, resulting in the formation of a stable complex. GrpE releases ADP from DnaK; ATP binding to DnaK triggers the release of the substrate protein, thus completing the reaction cycle. Several rounds of ATP-dependent interactions between DnaJ, DnaK and GrpE are required for fully efficient folding.</text>
</comment>
<dbReference type="PROSITE" id="PS01071">
    <property type="entry name" value="GRPE"/>
    <property type="match status" value="1"/>
</dbReference>
<sequence>MADNKDFLKEEEQEAAAAEGSNEPIEAVFGESASPSETGENGEESSMGQEDSEELKAAHEKIAELEAKLWEAENRYLRLQADFDNSRRRAKLDQEAAEKYRAQKLITELLPALDNFERALKMETDNEQAKTLQQGMEMVYRSLAEAIKKEGAEAIEAVGKEFDPHLHQAVMQVEDENFASNTVVEEFQKGYILKDRVIRPAMVKVNQ</sequence>
<accession>A0A5D4R0V6</accession>
<keyword evidence="5 10" id="KW-0346">Stress response</keyword>
<dbReference type="Gene3D" id="3.90.20.20">
    <property type="match status" value="1"/>
</dbReference>
<evidence type="ECO:0000256" key="6">
    <source>
        <dbReference type="ARBA" id="ARBA00023186"/>
    </source>
</evidence>
<keyword evidence="6 10" id="KW-0143">Chaperone</keyword>
<dbReference type="SUPFAM" id="SSF51064">
    <property type="entry name" value="Head domain of nucleotide exchange factor GrpE"/>
    <property type="match status" value="1"/>
</dbReference>
<dbReference type="GO" id="GO:0006457">
    <property type="term" value="P:protein folding"/>
    <property type="evidence" value="ECO:0007669"/>
    <property type="project" value="InterPro"/>
</dbReference>
<evidence type="ECO:0000256" key="5">
    <source>
        <dbReference type="ARBA" id="ARBA00023016"/>
    </source>
</evidence>
<organism evidence="14 15">
    <name type="scientific">Bacillus infantis</name>
    <dbReference type="NCBI Taxonomy" id="324767"/>
    <lineage>
        <taxon>Bacteria</taxon>
        <taxon>Bacillati</taxon>
        <taxon>Bacillota</taxon>
        <taxon>Bacilli</taxon>
        <taxon>Bacillales</taxon>
        <taxon>Bacillaceae</taxon>
        <taxon>Bacillus</taxon>
    </lineage>
</organism>
<dbReference type="AlphaFoldDB" id="A0A5D4R0V6"/>
<dbReference type="Proteomes" id="UP000322139">
    <property type="component" value="Unassembled WGS sequence"/>
</dbReference>
<gene>
    <name evidence="10 14" type="primary">grpE</name>
    <name evidence="14" type="ORF">FZD51_20865</name>
</gene>
<dbReference type="FunFam" id="2.30.22.10:FF:000001">
    <property type="entry name" value="Protein GrpE"/>
    <property type="match status" value="1"/>
</dbReference>
<evidence type="ECO:0000256" key="3">
    <source>
        <dbReference type="ARBA" id="ARBA00011738"/>
    </source>
</evidence>
<feature type="region of interest" description="Disordered" evidence="13">
    <location>
        <begin position="1"/>
        <end position="57"/>
    </location>
</feature>
<reference evidence="14 15" key="1">
    <citation type="submission" date="2019-08" db="EMBL/GenBank/DDBJ databases">
        <title>Bacillus genomes from the desert of Cuatro Cienegas, Coahuila.</title>
        <authorList>
            <person name="Olmedo-Alvarez G."/>
        </authorList>
    </citation>
    <scope>NUCLEOTIDE SEQUENCE [LARGE SCALE GENOMIC DNA]</scope>
    <source>
        <strain evidence="14 15">CH446_14T</strain>
    </source>
</reference>
<dbReference type="InterPro" id="IPR009012">
    <property type="entry name" value="GrpE_head"/>
</dbReference>
<feature type="compositionally biased region" description="Polar residues" evidence="13">
    <location>
        <begin position="33"/>
        <end position="49"/>
    </location>
</feature>
<dbReference type="GO" id="GO:0051082">
    <property type="term" value="F:unfolded protein binding"/>
    <property type="evidence" value="ECO:0007669"/>
    <property type="project" value="TreeGrafter"/>
</dbReference>
<evidence type="ECO:0000313" key="15">
    <source>
        <dbReference type="Proteomes" id="UP000322139"/>
    </source>
</evidence>
<dbReference type="GO" id="GO:0005737">
    <property type="term" value="C:cytoplasm"/>
    <property type="evidence" value="ECO:0007669"/>
    <property type="project" value="UniProtKB-SubCell"/>
</dbReference>
<dbReference type="HAMAP" id="MF_01151">
    <property type="entry name" value="GrpE"/>
    <property type="match status" value="1"/>
</dbReference>
<dbReference type="RefSeq" id="WP_148976520.1">
    <property type="nucleotide sequence ID" value="NZ_VTER01000012.1"/>
</dbReference>
<evidence type="ECO:0000256" key="7">
    <source>
        <dbReference type="ARBA" id="ARBA00053401"/>
    </source>
</evidence>
<dbReference type="InterPro" id="IPR013805">
    <property type="entry name" value="GrpE_CC"/>
</dbReference>
<dbReference type="PRINTS" id="PR00773">
    <property type="entry name" value="GRPEPROTEIN"/>
</dbReference>
<dbReference type="InterPro" id="IPR000740">
    <property type="entry name" value="GrpE"/>
</dbReference>
<evidence type="ECO:0000256" key="8">
    <source>
        <dbReference type="ARBA" id="ARBA00072274"/>
    </source>
</evidence>